<reference evidence="2 3" key="2">
    <citation type="journal article" date="2012" name="PLoS Pathog.">
        <title>Diverse lifestyles and strategies of plant pathogenesis encoded in the genomes of eighteen Dothideomycetes fungi.</title>
        <authorList>
            <person name="Ohm R.A."/>
            <person name="Feau N."/>
            <person name="Henrissat B."/>
            <person name="Schoch C.L."/>
            <person name="Horwitz B.A."/>
            <person name="Barry K.W."/>
            <person name="Condon B.J."/>
            <person name="Copeland A.C."/>
            <person name="Dhillon B."/>
            <person name="Glaser F."/>
            <person name="Hesse C.N."/>
            <person name="Kosti I."/>
            <person name="LaButti K."/>
            <person name="Lindquist E.A."/>
            <person name="Lucas S."/>
            <person name="Salamov A.A."/>
            <person name="Bradshaw R.E."/>
            <person name="Ciuffetti L."/>
            <person name="Hamelin R.C."/>
            <person name="Kema G.H.J."/>
            <person name="Lawrence C."/>
            <person name="Scott J.A."/>
            <person name="Spatafora J.W."/>
            <person name="Turgeon B.G."/>
            <person name="de Wit P.J.G.M."/>
            <person name="Zhong S."/>
            <person name="Goodwin S.B."/>
            <person name="Grigoriev I.V."/>
        </authorList>
    </citation>
    <scope>NUCLEOTIDE SEQUENCE [LARGE SCALE GENOMIC DNA]</scope>
    <source>
        <strain evidence="3">NZE10 / CBS 128990</strain>
    </source>
</reference>
<reference evidence="3" key="1">
    <citation type="journal article" date="2012" name="PLoS Genet.">
        <title>The genomes of the fungal plant pathogens Cladosporium fulvum and Dothistroma septosporum reveal adaptation to different hosts and lifestyles but also signatures of common ancestry.</title>
        <authorList>
            <person name="de Wit P.J.G.M."/>
            <person name="van der Burgt A."/>
            <person name="Oekmen B."/>
            <person name="Stergiopoulos I."/>
            <person name="Abd-Elsalam K.A."/>
            <person name="Aerts A.L."/>
            <person name="Bahkali A.H."/>
            <person name="Beenen H.G."/>
            <person name="Chettri P."/>
            <person name="Cox M.P."/>
            <person name="Datema E."/>
            <person name="de Vries R.P."/>
            <person name="Dhillon B."/>
            <person name="Ganley A.R."/>
            <person name="Griffiths S.A."/>
            <person name="Guo Y."/>
            <person name="Hamelin R.C."/>
            <person name="Henrissat B."/>
            <person name="Kabir M.S."/>
            <person name="Jashni M.K."/>
            <person name="Kema G."/>
            <person name="Klaubauf S."/>
            <person name="Lapidus A."/>
            <person name="Levasseur A."/>
            <person name="Lindquist E."/>
            <person name="Mehrabi R."/>
            <person name="Ohm R.A."/>
            <person name="Owen T.J."/>
            <person name="Salamov A."/>
            <person name="Schwelm A."/>
            <person name="Schijlen E."/>
            <person name="Sun H."/>
            <person name="van den Burg H.A."/>
            <person name="van Ham R.C.H.J."/>
            <person name="Zhang S."/>
            <person name="Goodwin S.B."/>
            <person name="Grigoriev I.V."/>
            <person name="Collemare J."/>
            <person name="Bradshaw R.E."/>
        </authorList>
    </citation>
    <scope>NUCLEOTIDE SEQUENCE [LARGE SCALE GENOMIC DNA]</scope>
    <source>
        <strain evidence="3">NZE10 / CBS 128990</strain>
    </source>
</reference>
<dbReference type="Proteomes" id="UP000016933">
    <property type="component" value="Unassembled WGS sequence"/>
</dbReference>
<dbReference type="OMA" id="HCEAHAA"/>
<organism evidence="2 3">
    <name type="scientific">Dothistroma septosporum (strain NZE10 / CBS 128990)</name>
    <name type="common">Red band needle blight fungus</name>
    <name type="synonym">Mycosphaerella pini</name>
    <dbReference type="NCBI Taxonomy" id="675120"/>
    <lineage>
        <taxon>Eukaryota</taxon>
        <taxon>Fungi</taxon>
        <taxon>Dikarya</taxon>
        <taxon>Ascomycota</taxon>
        <taxon>Pezizomycotina</taxon>
        <taxon>Dothideomycetes</taxon>
        <taxon>Dothideomycetidae</taxon>
        <taxon>Mycosphaerellales</taxon>
        <taxon>Mycosphaerellaceae</taxon>
        <taxon>Dothistroma</taxon>
    </lineage>
</organism>
<protein>
    <submittedName>
        <fullName evidence="2">Uncharacterized protein</fullName>
    </submittedName>
</protein>
<evidence type="ECO:0000256" key="1">
    <source>
        <dbReference type="SAM" id="MobiDB-lite"/>
    </source>
</evidence>
<feature type="region of interest" description="Disordered" evidence="1">
    <location>
        <begin position="69"/>
        <end position="92"/>
    </location>
</feature>
<feature type="compositionally biased region" description="Basic and acidic residues" evidence="1">
    <location>
        <begin position="186"/>
        <end position="210"/>
    </location>
</feature>
<sequence>MSRFATPRARSTILAPRRKKILRSNFEPQHDALLSTVTNNTTGSTLQDWKAATSPAVLKSKASEAAYKGWKRRRSNESATPVSASLVMQSPPPPVQRIQLPPPFSSMSGLSPQATGPVYMPMPASFGAHWLARGAAQPVGQHASQNVEEDTRQAVKRHCEAHAAPEYLLKGPRQAKAEQGIGAVKELPEERAPESEAEKDDDMLKKEVDM</sequence>
<keyword evidence="3" id="KW-1185">Reference proteome</keyword>
<dbReference type="AlphaFoldDB" id="M2XIQ0"/>
<evidence type="ECO:0000313" key="2">
    <source>
        <dbReference type="EMBL" id="EME39322.1"/>
    </source>
</evidence>
<name>M2XIQ0_DOTSN</name>
<feature type="region of interest" description="Disordered" evidence="1">
    <location>
        <begin position="165"/>
        <end position="210"/>
    </location>
</feature>
<accession>M2XIQ0</accession>
<gene>
    <name evidence="2" type="ORF">DOTSEDRAFT_28488</name>
</gene>
<dbReference type="HOGENOM" id="CLU_1310087_0_0_1"/>
<dbReference type="EMBL" id="KB446545">
    <property type="protein sequence ID" value="EME39322.1"/>
    <property type="molecule type" value="Genomic_DNA"/>
</dbReference>
<feature type="compositionally biased region" description="Polar residues" evidence="1">
    <location>
        <begin position="77"/>
        <end position="88"/>
    </location>
</feature>
<proteinExistence type="predicted"/>
<evidence type="ECO:0000313" key="3">
    <source>
        <dbReference type="Proteomes" id="UP000016933"/>
    </source>
</evidence>